<evidence type="ECO:0000256" key="10">
    <source>
        <dbReference type="RuleBase" id="RU365067"/>
    </source>
</evidence>
<evidence type="ECO:0000256" key="9">
    <source>
        <dbReference type="ARBA" id="ARBA00045912"/>
    </source>
</evidence>
<evidence type="ECO:0000256" key="6">
    <source>
        <dbReference type="ARBA" id="ARBA00022989"/>
    </source>
</evidence>
<feature type="transmembrane region" description="Helical" evidence="10">
    <location>
        <begin position="76"/>
        <end position="96"/>
    </location>
</feature>
<keyword evidence="7 10" id="KW-0472">Membrane</keyword>
<dbReference type="PANTHER" id="PTHR13117">
    <property type="entry name" value="ENDOPLASMIC RETICULUM MULTISPAN TRANSMEMBRANE PROTEIN-RELATED"/>
    <property type="match status" value="1"/>
</dbReference>
<evidence type="ECO:0000313" key="12">
    <source>
        <dbReference type="Proteomes" id="UP000054144"/>
    </source>
</evidence>
<dbReference type="Proteomes" id="UP000054144">
    <property type="component" value="Unassembled WGS sequence"/>
</dbReference>
<name>A0A0D7A495_9AGAR</name>
<evidence type="ECO:0000256" key="3">
    <source>
        <dbReference type="ARBA" id="ARBA00010288"/>
    </source>
</evidence>
<evidence type="ECO:0000256" key="8">
    <source>
        <dbReference type="ARBA" id="ARBA00044793"/>
    </source>
</evidence>
<feature type="transmembrane region" description="Helical" evidence="10">
    <location>
        <begin position="351"/>
        <end position="371"/>
    </location>
</feature>
<keyword evidence="12" id="KW-1185">Reference proteome</keyword>
<comment type="subcellular location">
    <subcellularLocation>
        <location evidence="1 10">Endoplasmic reticulum membrane</location>
        <topology evidence="1 10">Multi-pass membrane protein</topology>
    </subcellularLocation>
</comment>
<feature type="non-terminal residue" evidence="11">
    <location>
        <position position="427"/>
    </location>
</feature>
<keyword evidence="6 10" id="KW-1133">Transmembrane helix</keyword>
<sequence length="427" mass="46964">QSLFSSFSHLMFLQLVSRALTFTLNSALLRLASARAYGTAAIQFEFLLSTILFLSREGVRNALLRSKTPHAASTRNVSFIPLLLGLPLSAAAFVLYPRFASEETRRQGYFTTAVAIYVIAALAELLCEPMHNLTMAELRTDIRVRAEGFAMTAKTVTTFLVLFYDARAERDGDLALIAFGAGQLCYSCALLLIYIPHYGVSLLRSTKPDSGSVFAPYFDPALVRLATTMTSQSFMKHILTEGDKVILSVFSPLEDQGGYAVAVNYGSLLARIVFQPIEETLRVYFSKALSASDPAAATHESSNTLETLLSTQISLSAIFVTFAHPYAPLLLNILLPRQYRHTSARTVLSAWVWYIPLLSVNGGLEAFVSSVADGAALNQQSRYMTVISPLYIAAALFFYKTAQFGDRSLVYANMINLVARIAYALHF</sequence>
<reference evidence="11 12" key="1">
    <citation type="journal article" date="2015" name="Fungal Genet. Biol.">
        <title>Evolution of novel wood decay mechanisms in Agaricales revealed by the genome sequences of Fistulina hepatica and Cylindrobasidium torrendii.</title>
        <authorList>
            <person name="Floudas D."/>
            <person name="Held B.W."/>
            <person name="Riley R."/>
            <person name="Nagy L.G."/>
            <person name="Koehler G."/>
            <person name="Ransdell A.S."/>
            <person name="Younus H."/>
            <person name="Chow J."/>
            <person name="Chiniquy J."/>
            <person name="Lipzen A."/>
            <person name="Tritt A."/>
            <person name="Sun H."/>
            <person name="Haridas S."/>
            <person name="LaButti K."/>
            <person name="Ohm R.A."/>
            <person name="Kues U."/>
            <person name="Blanchette R.A."/>
            <person name="Grigoriev I.V."/>
            <person name="Minto R.E."/>
            <person name="Hibbett D.S."/>
        </authorList>
    </citation>
    <scope>NUCLEOTIDE SEQUENCE [LARGE SCALE GENOMIC DNA]</scope>
    <source>
        <strain evidence="11 12">ATCC 64428</strain>
    </source>
</reference>
<feature type="transmembrane region" description="Helical" evidence="10">
    <location>
        <begin position="176"/>
        <end position="195"/>
    </location>
</feature>
<gene>
    <name evidence="11" type="ORF">FISHEDRAFT_26671</name>
</gene>
<dbReference type="EMBL" id="KN882067">
    <property type="protein sequence ID" value="KIY44731.1"/>
    <property type="molecule type" value="Genomic_DNA"/>
</dbReference>
<dbReference type="GO" id="GO:0034203">
    <property type="term" value="P:glycolipid translocation"/>
    <property type="evidence" value="ECO:0007669"/>
    <property type="project" value="TreeGrafter"/>
</dbReference>
<evidence type="ECO:0000256" key="4">
    <source>
        <dbReference type="ARBA" id="ARBA00022692"/>
    </source>
</evidence>
<evidence type="ECO:0000256" key="7">
    <source>
        <dbReference type="ARBA" id="ARBA00023136"/>
    </source>
</evidence>
<keyword evidence="5 10" id="KW-0256">Endoplasmic reticulum</keyword>
<feature type="transmembrane region" description="Helical" evidence="10">
    <location>
        <begin position="108"/>
        <end position="127"/>
    </location>
</feature>
<dbReference type="Pfam" id="PF04506">
    <property type="entry name" value="Rft-1"/>
    <property type="match status" value="1"/>
</dbReference>
<feature type="transmembrane region" description="Helical" evidence="10">
    <location>
        <begin position="148"/>
        <end position="164"/>
    </location>
</feature>
<dbReference type="AlphaFoldDB" id="A0A0D7A495"/>
<dbReference type="InterPro" id="IPR007594">
    <property type="entry name" value="RFT1"/>
</dbReference>
<comment type="function">
    <text evidence="9 10">Intramembrane glycolipid transporter that operates in the biosynthetic pathway of dolichol-linked oligosaccharides, the glycan precursors employed in protein asparagine (N)-glycosylation. The sequential addition of sugars to dolichol pyrophosphate produces dolichol-linked oligosaccharides containing fourteen sugars, including two GlcNAcs, nine mannoses and three glucoses. Once assembled, the oligosaccharide is transferred from the lipid to nascent proteins by oligosaccharyltransferases. The assembly of dolichol-linked oligosaccharides begins on the cytosolic side of the endoplasmic reticulum membrane and finishes in its lumen. RFT1 could mediate the translocation of the cytosolically oriented intermediate DolPP-GlcNAc2Man5, produced by ALG11, into the ER lumen where dolichol-linked oligosaccharides assembly continues. However, the intramembrane lipid transporter activity could not be confirmed in vitro.</text>
</comment>
<evidence type="ECO:0000256" key="2">
    <source>
        <dbReference type="ARBA" id="ARBA00004922"/>
    </source>
</evidence>
<comment type="similarity">
    <text evidence="3 10">Belongs to the RFT1 family.</text>
</comment>
<proteinExistence type="inferred from homology"/>
<dbReference type="GO" id="GO:0006488">
    <property type="term" value="P:dolichol-linked oligosaccharide biosynthetic process"/>
    <property type="evidence" value="ECO:0007669"/>
    <property type="project" value="InterPro"/>
</dbReference>
<evidence type="ECO:0000256" key="1">
    <source>
        <dbReference type="ARBA" id="ARBA00004477"/>
    </source>
</evidence>
<dbReference type="OrthoDB" id="9979195at2759"/>
<feature type="transmembrane region" description="Helical" evidence="10">
    <location>
        <begin position="383"/>
        <end position="402"/>
    </location>
</feature>
<organism evidence="11 12">
    <name type="scientific">Fistulina hepatica ATCC 64428</name>
    <dbReference type="NCBI Taxonomy" id="1128425"/>
    <lineage>
        <taxon>Eukaryota</taxon>
        <taxon>Fungi</taxon>
        <taxon>Dikarya</taxon>
        <taxon>Basidiomycota</taxon>
        <taxon>Agaricomycotina</taxon>
        <taxon>Agaricomycetes</taxon>
        <taxon>Agaricomycetidae</taxon>
        <taxon>Agaricales</taxon>
        <taxon>Fistulinaceae</taxon>
        <taxon>Fistulina</taxon>
    </lineage>
</organism>
<keyword evidence="4 10" id="KW-0812">Transmembrane</keyword>
<feature type="transmembrane region" description="Helical" evidence="10">
    <location>
        <begin position="313"/>
        <end position="331"/>
    </location>
</feature>
<accession>A0A0D7A495</accession>
<feature type="transmembrane region" description="Helical" evidence="10">
    <location>
        <begin position="34"/>
        <end position="55"/>
    </location>
</feature>
<comment type="caution">
    <text evidence="10">Lacks conserved residue(s) required for the propagation of feature annotation.</text>
</comment>
<keyword evidence="10" id="KW-0813">Transport</keyword>
<comment type="pathway">
    <text evidence="2">Protein modification; protein glycosylation.</text>
</comment>
<evidence type="ECO:0000256" key="5">
    <source>
        <dbReference type="ARBA" id="ARBA00022824"/>
    </source>
</evidence>
<dbReference type="PANTHER" id="PTHR13117:SF5">
    <property type="entry name" value="PROTEIN RFT1 HOMOLOG"/>
    <property type="match status" value="1"/>
</dbReference>
<dbReference type="GO" id="GO:0005789">
    <property type="term" value="C:endoplasmic reticulum membrane"/>
    <property type="evidence" value="ECO:0007669"/>
    <property type="project" value="UniProtKB-SubCell"/>
</dbReference>
<feature type="non-terminal residue" evidence="11">
    <location>
        <position position="1"/>
    </location>
</feature>
<evidence type="ECO:0000313" key="11">
    <source>
        <dbReference type="EMBL" id="KIY44731.1"/>
    </source>
</evidence>
<protein>
    <recommendedName>
        <fullName evidence="8 10">Man(5)GlcNAc(2)-PP-dolichol translocation protein RFT1</fullName>
    </recommendedName>
</protein>